<comment type="caution">
    <text evidence="18">The sequence shown here is derived from an EMBL/GenBank/DDBJ whole genome shotgun (WGS) entry which is preliminary data.</text>
</comment>
<dbReference type="InterPro" id="IPR009080">
    <property type="entry name" value="tRNAsynth_Ia_anticodon-bd"/>
</dbReference>
<dbReference type="SUPFAM" id="SSF47323">
    <property type="entry name" value="Anticodon-binding domain of a subclass of class I aminoacyl-tRNA synthetases"/>
    <property type="match status" value="1"/>
</dbReference>
<dbReference type="CDD" id="cd00817">
    <property type="entry name" value="ValRS_core"/>
    <property type="match status" value="1"/>
</dbReference>
<evidence type="ECO:0000256" key="4">
    <source>
        <dbReference type="ARBA" id="ARBA00013169"/>
    </source>
</evidence>
<dbReference type="InterPro" id="IPR014729">
    <property type="entry name" value="Rossmann-like_a/b/a_fold"/>
</dbReference>
<keyword evidence="9 14" id="KW-0648">Protein biosynthesis</keyword>
<dbReference type="GO" id="GO:0009791">
    <property type="term" value="P:post-embryonic development"/>
    <property type="evidence" value="ECO:0007669"/>
    <property type="project" value="UniProtKB-ARBA"/>
</dbReference>
<dbReference type="InterPro" id="IPR001412">
    <property type="entry name" value="aa-tRNA-synth_I_CS"/>
</dbReference>
<evidence type="ECO:0000256" key="3">
    <source>
        <dbReference type="ARBA" id="ARBA00005594"/>
    </source>
</evidence>
<keyword evidence="7 14" id="KW-0547">Nucleotide-binding</keyword>
<evidence type="ECO:0000256" key="16">
    <source>
        <dbReference type="SAM" id="MobiDB-lite"/>
    </source>
</evidence>
<dbReference type="PROSITE" id="PS00178">
    <property type="entry name" value="AA_TRNA_LIGASE_I"/>
    <property type="match status" value="1"/>
</dbReference>
<comment type="subcellular location">
    <subcellularLocation>
        <location evidence="2">Cytoplasm</location>
    </subcellularLocation>
    <subcellularLocation>
        <location evidence="1">Mitochondrion</location>
    </subcellularLocation>
</comment>
<dbReference type="InterPro" id="IPR009008">
    <property type="entry name" value="Val/Leu/Ile-tRNA-synth_edit"/>
</dbReference>
<dbReference type="PANTHER" id="PTHR11946:SF109">
    <property type="entry name" value="VALINE--TRNA LIGASE"/>
    <property type="match status" value="1"/>
</dbReference>
<dbReference type="InterPro" id="IPR002303">
    <property type="entry name" value="Valyl-tRNA_ligase"/>
</dbReference>
<evidence type="ECO:0000256" key="7">
    <source>
        <dbReference type="ARBA" id="ARBA00022741"/>
    </source>
</evidence>
<dbReference type="PROSITE" id="PS50405">
    <property type="entry name" value="GST_CTER"/>
    <property type="match status" value="1"/>
</dbReference>
<dbReference type="EC" id="6.1.1.9" evidence="4"/>
<dbReference type="InterPro" id="IPR036282">
    <property type="entry name" value="Glutathione-S-Trfase_C_sf"/>
</dbReference>
<dbReference type="GO" id="GO:0004832">
    <property type="term" value="F:valine-tRNA ligase activity"/>
    <property type="evidence" value="ECO:0007669"/>
    <property type="project" value="UniProtKB-EC"/>
</dbReference>
<evidence type="ECO:0000256" key="15">
    <source>
        <dbReference type="SAM" id="Coils"/>
    </source>
</evidence>
<dbReference type="SUPFAM" id="SSF50677">
    <property type="entry name" value="ValRS/IleRS/LeuRS editing domain"/>
    <property type="match status" value="1"/>
</dbReference>
<dbReference type="CDD" id="cd07962">
    <property type="entry name" value="Anticodon_Ia_Val"/>
    <property type="match status" value="1"/>
</dbReference>
<feature type="compositionally biased region" description="Low complexity" evidence="16">
    <location>
        <begin position="262"/>
        <end position="275"/>
    </location>
</feature>
<dbReference type="Gene3D" id="1.20.1050.10">
    <property type="match status" value="1"/>
</dbReference>
<keyword evidence="19" id="KW-1185">Reference proteome</keyword>
<feature type="coiled-coil region" evidence="15">
    <location>
        <begin position="1270"/>
        <end position="1331"/>
    </location>
</feature>
<reference evidence="18" key="1">
    <citation type="journal article" date="2020" name="bioRxiv">
        <title>Comparative genomics of Chlamydomonas.</title>
        <authorList>
            <person name="Craig R.J."/>
            <person name="Hasan A.R."/>
            <person name="Ness R.W."/>
            <person name="Keightley P.D."/>
        </authorList>
    </citation>
    <scope>NUCLEOTIDE SEQUENCE</scope>
    <source>
        <strain evidence="18">CCAP 11/70</strain>
    </source>
</reference>
<evidence type="ECO:0000256" key="9">
    <source>
        <dbReference type="ARBA" id="ARBA00022917"/>
    </source>
</evidence>
<dbReference type="PANTHER" id="PTHR11946">
    <property type="entry name" value="VALYL-TRNA SYNTHETASES"/>
    <property type="match status" value="1"/>
</dbReference>
<dbReference type="InterPro" id="IPR010987">
    <property type="entry name" value="Glutathione-S-Trfase_C-like"/>
</dbReference>
<feature type="coiled-coil region" evidence="15">
    <location>
        <begin position="319"/>
        <end position="350"/>
    </location>
</feature>
<organism evidence="18 19">
    <name type="scientific">Edaphochlamys debaryana</name>
    <dbReference type="NCBI Taxonomy" id="47281"/>
    <lineage>
        <taxon>Eukaryota</taxon>
        <taxon>Viridiplantae</taxon>
        <taxon>Chlorophyta</taxon>
        <taxon>core chlorophytes</taxon>
        <taxon>Chlorophyceae</taxon>
        <taxon>CS clade</taxon>
        <taxon>Chlamydomonadales</taxon>
        <taxon>Chlamydomonadales incertae sedis</taxon>
        <taxon>Edaphochlamys</taxon>
    </lineage>
</organism>
<dbReference type="Pfam" id="PF00133">
    <property type="entry name" value="tRNA-synt_1"/>
    <property type="match status" value="1"/>
</dbReference>
<evidence type="ECO:0000313" key="19">
    <source>
        <dbReference type="Proteomes" id="UP000612055"/>
    </source>
</evidence>
<protein>
    <recommendedName>
        <fullName evidence="12">Valine--tRNA ligase, mitochondrial</fullName>
        <ecNumber evidence="4">6.1.1.9</ecNumber>
    </recommendedName>
    <alternativeName>
        <fullName evidence="11">Valyl-tRNA synthetase</fullName>
    </alternativeName>
</protein>
<feature type="region of interest" description="Disordered" evidence="16">
    <location>
        <begin position="227"/>
        <end position="287"/>
    </location>
</feature>
<dbReference type="NCBIfam" id="TIGR00422">
    <property type="entry name" value="valS"/>
    <property type="match status" value="1"/>
</dbReference>
<dbReference type="PRINTS" id="PR00986">
    <property type="entry name" value="TRNASYNTHVAL"/>
</dbReference>
<dbReference type="InterPro" id="IPR002300">
    <property type="entry name" value="aa-tRNA-synth_Ia"/>
</dbReference>
<evidence type="ECO:0000256" key="10">
    <source>
        <dbReference type="ARBA" id="ARBA00023146"/>
    </source>
</evidence>
<dbReference type="FunFam" id="1.10.730.10:FF:000009">
    <property type="entry name" value="Valine--tRNA ligase, mitochondrial"/>
    <property type="match status" value="1"/>
</dbReference>
<dbReference type="FunFam" id="3.40.50.620:FF:000078">
    <property type="entry name" value="Valine--tRNA ligase, mitochondrial"/>
    <property type="match status" value="1"/>
</dbReference>
<dbReference type="SUPFAM" id="SSF52374">
    <property type="entry name" value="Nucleotidylyl transferase"/>
    <property type="match status" value="1"/>
</dbReference>
<dbReference type="Pfam" id="PF08264">
    <property type="entry name" value="Anticodon_1"/>
    <property type="match status" value="1"/>
</dbReference>
<sequence length="1335" mass="145010">MYTIQAPPGHPGQPAALIACAFVGQAVTIDAPDPDLTGPVLKTGDHTCHGTSEILRYVAAHPAAEGATPLVPEALKGSIEKWLEVAARCEAAALAWVEPFASKADDAARASTRSDVTTALEQAKLELTKPSAFLVGSLGGEARGGRDLTGGGRDGGGEQAKLELTKPSAFLVGEVVTLADVALAAALAPLFEGVLGKGAQAHFGPVVAWLAACRALPQFEKALGAPSLSSAEGEWVEPSKKEAAGGKKKKGKGSAKESDLSAPETPAAPASAAAAEELDPEKAAKKAAKDAEKAAKLAKFAAKKAAEEAAKAAKDAEKAAGAEDKKAKEKAEAEAKKKAEAEEVASLIAAARSTPKGDKKELPGAMYKAYHPAAVEAGWYEWWEQCGFFKPDPTSTKPPFVIVIPPPNVTGALHIGHALTNSIQDTITRWRRMSGYNTVWVPGTDHAGIATQTVVEKKLQRERGVTRHDLGRDAFLGEVWQWVDQYGHRIHDQLRRLGSSVDWSRCVFTMDDKLSRAVKEAFVRMFEGGCIYRDNRLVNWCCRLKTAVSDIEVDYIDIPKRTLMNVPGYTEAVEFGVLTSFAYPLEDGSGEIVVATTRPETMLGDTAVAVHPEDPRYTAMHGKHVVHPVSGRKIPIICDAELVDMSFGTGAVKVTPAHDPNDFATGKRHSLEFINIFDDNGLINAHGGPFEGQPRFKARITVVDFLKEKGLFRGTQDNPMRLGLCSRSKDVIEPVLKPQWWVDCKDMAAKSCQAVRDGTLEIIPKEFEATWFRWLENIRDWCISRQLWWGHRIPAFYVIFEGEDDKASGSPGMPSEDMGRWVTGRTEEEARANAEKKYPGKAFRLVQDEDVLDTWFSSGLFPFSVFGWPEATVDLKAFYPTSLLETGHDILFFWVARMVMMGFQLTGQVPFKQVYLHAMVRDAHGRKMSKSLGNVIDPLHVIEGISLQGLHGTLEGGNLDPKEIERAKSGQKADFPDGIEECGTDALRFALAAYTAQARDINLDIKRVVAYRHWCNKLWNAIKFAMMNLGDNFQAPATLDPAACPPACRWILSRLNSAVGAVVQAMEAYDFSTATQRIYALWQNELCDVFIEVMKPVMAFDESKPELAAAKARTREALWACLDAGLRLLHPFMPFVTEELWQRLPRAPDMVQYQSIMLTPYPAPVASWDDPAAECAMETALAAVGAARKLRNDYGITKQKPHLYIAVTDADKAAQLQSLALEVATLSSSSAVTLLAAGEAAPLGCSVAIVDDSVTVHMLLKGILDPALEIAKLEKKMSELEGRIEQLRKKQGTPAYEKTPDDVKAADADKIAKAEAELAAAVAAADAMKTLLAAS</sequence>
<evidence type="ECO:0000256" key="5">
    <source>
        <dbReference type="ARBA" id="ARBA00022490"/>
    </source>
</evidence>
<dbReference type="GO" id="GO:0005829">
    <property type="term" value="C:cytosol"/>
    <property type="evidence" value="ECO:0007669"/>
    <property type="project" value="TreeGrafter"/>
</dbReference>
<evidence type="ECO:0000256" key="11">
    <source>
        <dbReference type="ARBA" id="ARBA00029936"/>
    </source>
</evidence>
<dbReference type="InterPro" id="IPR037118">
    <property type="entry name" value="Val-tRNA_synth_C_sf"/>
</dbReference>
<dbReference type="Gene3D" id="1.10.287.380">
    <property type="entry name" value="Valyl-tRNA synthetase, C-terminal domain"/>
    <property type="match status" value="1"/>
</dbReference>
<comment type="similarity">
    <text evidence="3 14">Belongs to the class-I aminoacyl-tRNA synthetase family.</text>
</comment>
<dbReference type="InterPro" id="IPR013155">
    <property type="entry name" value="M/V/L/I-tRNA-synth_anticd-bd"/>
</dbReference>
<dbReference type="GO" id="GO:0006438">
    <property type="term" value="P:valyl-tRNA aminoacylation"/>
    <property type="evidence" value="ECO:0007669"/>
    <property type="project" value="InterPro"/>
</dbReference>
<gene>
    <name evidence="18" type="ORF">HYH03_011547</name>
</gene>
<dbReference type="Gene3D" id="3.90.740.10">
    <property type="entry name" value="Valyl/Leucyl/Isoleucyl-tRNA synthetase, editing domain"/>
    <property type="match status" value="1"/>
</dbReference>
<keyword evidence="10 14" id="KW-0030">Aminoacyl-tRNA synthetase</keyword>
<dbReference type="EMBL" id="JAEHOE010000067">
    <property type="protein sequence ID" value="KAG2489909.1"/>
    <property type="molecule type" value="Genomic_DNA"/>
</dbReference>
<keyword evidence="6 14" id="KW-0436">Ligase</keyword>
<dbReference type="GO" id="GO:0005739">
    <property type="term" value="C:mitochondrion"/>
    <property type="evidence" value="ECO:0007669"/>
    <property type="project" value="UniProtKB-SubCell"/>
</dbReference>
<accession>A0A836BWA5</accession>
<evidence type="ECO:0000256" key="1">
    <source>
        <dbReference type="ARBA" id="ARBA00004173"/>
    </source>
</evidence>
<dbReference type="HAMAP" id="MF_02004">
    <property type="entry name" value="Val_tRNA_synth_type1"/>
    <property type="match status" value="1"/>
</dbReference>
<evidence type="ECO:0000256" key="6">
    <source>
        <dbReference type="ARBA" id="ARBA00022598"/>
    </source>
</evidence>
<keyword evidence="15" id="KW-0175">Coiled coil</keyword>
<dbReference type="OrthoDB" id="629407at2759"/>
<evidence type="ECO:0000256" key="13">
    <source>
        <dbReference type="ARBA" id="ARBA00047552"/>
    </source>
</evidence>
<dbReference type="NCBIfam" id="NF004349">
    <property type="entry name" value="PRK05729.1"/>
    <property type="match status" value="1"/>
</dbReference>
<name>A0A836BWA5_9CHLO</name>
<dbReference type="SUPFAM" id="SSF47616">
    <property type="entry name" value="GST C-terminal domain-like"/>
    <property type="match status" value="1"/>
</dbReference>
<feature type="domain" description="GST C-terminal" evidence="17">
    <location>
        <begin position="86"/>
        <end position="242"/>
    </location>
</feature>
<keyword evidence="8 14" id="KW-0067">ATP-binding</keyword>
<dbReference type="Proteomes" id="UP000612055">
    <property type="component" value="Unassembled WGS sequence"/>
</dbReference>
<evidence type="ECO:0000256" key="14">
    <source>
        <dbReference type="RuleBase" id="RU363035"/>
    </source>
</evidence>
<dbReference type="Gene3D" id="3.40.50.620">
    <property type="entry name" value="HUPs"/>
    <property type="match status" value="2"/>
</dbReference>
<dbReference type="FunFam" id="3.90.740.10:FF:000005">
    <property type="entry name" value="Valine--tRNA ligase, mitochondrial"/>
    <property type="match status" value="1"/>
</dbReference>
<dbReference type="InterPro" id="IPR033705">
    <property type="entry name" value="Anticodon_Ia_Val"/>
</dbReference>
<dbReference type="GO" id="GO:0002161">
    <property type="term" value="F:aminoacyl-tRNA deacylase activity"/>
    <property type="evidence" value="ECO:0007669"/>
    <property type="project" value="InterPro"/>
</dbReference>
<proteinExistence type="inferred from homology"/>
<dbReference type="FunFam" id="3.40.50.620:FF:000020">
    <property type="entry name" value="Valine--tRNA ligase, mitochondrial"/>
    <property type="match status" value="1"/>
</dbReference>
<evidence type="ECO:0000256" key="2">
    <source>
        <dbReference type="ARBA" id="ARBA00004496"/>
    </source>
</evidence>
<evidence type="ECO:0000259" key="17">
    <source>
        <dbReference type="PROSITE" id="PS50405"/>
    </source>
</evidence>
<comment type="catalytic activity">
    <reaction evidence="13">
        <text>tRNA(Val) + L-valine + ATP = L-valyl-tRNA(Val) + AMP + diphosphate</text>
        <dbReference type="Rhea" id="RHEA:10704"/>
        <dbReference type="Rhea" id="RHEA-COMP:9672"/>
        <dbReference type="Rhea" id="RHEA-COMP:9708"/>
        <dbReference type="ChEBI" id="CHEBI:30616"/>
        <dbReference type="ChEBI" id="CHEBI:33019"/>
        <dbReference type="ChEBI" id="CHEBI:57762"/>
        <dbReference type="ChEBI" id="CHEBI:78442"/>
        <dbReference type="ChEBI" id="CHEBI:78537"/>
        <dbReference type="ChEBI" id="CHEBI:456215"/>
        <dbReference type="EC" id="6.1.1.9"/>
    </reaction>
</comment>
<keyword evidence="5" id="KW-0963">Cytoplasm</keyword>
<evidence type="ECO:0000313" key="18">
    <source>
        <dbReference type="EMBL" id="KAG2489909.1"/>
    </source>
</evidence>
<evidence type="ECO:0000256" key="12">
    <source>
        <dbReference type="ARBA" id="ARBA00040837"/>
    </source>
</evidence>
<dbReference type="GO" id="GO:0048608">
    <property type="term" value="P:reproductive structure development"/>
    <property type="evidence" value="ECO:0007669"/>
    <property type="project" value="UniProtKB-ARBA"/>
</dbReference>
<dbReference type="Gene3D" id="1.10.730.10">
    <property type="entry name" value="Isoleucyl-tRNA Synthetase, Domain 1"/>
    <property type="match status" value="1"/>
</dbReference>
<evidence type="ECO:0000256" key="8">
    <source>
        <dbReference type="ARBA" id="ARBA00022840"/>
    </source>
</evidence>
<dbReference type="GO" id="GO:0005524">
    <property type="term" value="F:ATP binding"/>
    <property type="evidence" value="ECO:0007669"/>
    <property type="project" value="UniProtKB-KW"/>
</dbReference>